<comment type="function">
    <text evidence="12">Produces ATP from ADP in the presence of a proton gradient across the membrane. The alpha chain is a regulatory subunit.</text>
</comment>
<sequence length="545" mass="59126">MAELTIRPEEIRDALDNFVQNYQPEAAAREEVGTVVTSGDGIAHVEGLPSVMANELLRFENGTMGIALNLEERQIGVVVLGDSDGIDEGSTVRGTGEVLSVPVGEGYLGRVVDAMGNPVDGLGEIKDVEGRRALEIQAAGVMDRQEVREPLQTGLKAIDSMIPIGRGQRQLIIGDRKTGKTAIAIDTIINQKANWESGDPKKQVRCIYVAVGQKGSTVAEVKGALEKAGAMEYTTIVHAPASDPAGFKYIAPYAGSAIGQHWMYQGKHVLIVFDDLTKQAEAYRAMSLLLRRPPGREAYPGDVFYLHSRLLERCAKLSDELGGGSMTGLPIIETKANDVSAFIPTNVISITDGQIFLQSDLFNANQRPAVDVGISVSRVGGAAQIKAMKSVSGTLKISLAQYRDMEAFAMFASDLDETSRRQLDRGARLMELLKQGQFSPYPVEEQTISVWGGTTGKFDDVPVSDVLRFEGDVLEYLRSHGNVLTTIRETGKFDDDAQKEAAAAFDEVKKGFKTSDGKMLVGHEEFDPMSDEEIDQVKIVRAKKG</sequence>
<feature type="domain" description="ATP synthase alpha subunit C-terminal" evidence="14">
    <location>
        <begin position="384"/>
        <end position="507"/>
    </location>
</feature>
<dbReference type="Proteomes" id="UP000259211">
    <property type="component" value="Unassembled WGS sequence"/>
</dbReference>
<dbReference type="EC" id="7.1.2.2" evidence="12"/>
<evidence type="ECO:0000256" key="12">
    <source>
        <dbReference type="HAMAP-Rule" id="MF_01346"/>
    </source>
</evidence>
<evidence type="ECO:0000256" key="8">
    <source>
        <dbReference type="ARBA" id="ARBA00023065"/>
    </source>
</evidence>
<dbReference type="GO" id="GO:0005886">
    <property type="term" value="C:plasma membrane"/>
    <property type="evidence" value="ECO:0007669"/>
    <property type="project" value="UniProtKB-SubCell"/>
</dbReference>
<evidence type="ECO:0000259" key="14">
    <source>
        <dbReference type="Pfam" id="PF00306"/>
    </source>
</evidence>
<dbReference type="InterPro" id="IPR033732">
    <property type="entry name" value="ATP_synth_F1_a_nt-bd_dom"/>
</dbReference>
<dbReference type="Pfam" id="PF02874">
    <property type="entry name" value="ATP-synt_ab_N"/>
    <property type="match status" value="1"/>
</dbReference>
<dbReference type="HAMAP" id="MF_01346">
    <property type="entry name" value="ATP_synth_alpha_bact"/>
    <property type="match status" value="1"/>
</dbReference>
<feature type="site" description="Required for activity" evidence="12">
    <location>
        <position position="375"/>
    </location>
</feature>
<name>A0A3E2DHS8_9ACTN</name>
<dbReference type="NCBIfam" id="NF009884">
    <property type="entry name" value="PRK13343.1"/>
    <property type="match status" value="1"/>
</dbReference>
<evidence type="ECO:0000259" key="13">
    <source>
        <dbReference type="Pfam" id="PF00006"/>
    </source>
</evidence>
<dbReference type="EMBL" id="NOWI01000004">
    <property type="protein sequence ID" value="RFT44868.1"/>
    <property type="molecule type" value="Genomic_DNA"/>
</dbReference>
<evidence type="ECO:0000256" key="6">
    <source>
        <dbReference type="ARBA" id="ARBA00022840"/>
    </source>
</evidence>
<feature type="domain" description="ATPase F1/V1/A1 complex alpha/beta subunit nucleotide-binding" evidence="13">
    <location>
        <begin position="154"/>
        <end position="377"/>
    </location>
</feature>
<dbReference type="GO" id="GO:0005524">
    <property type="term" value="F:ATP binding"/>
    <property type="evidence" value="ECO:0007669"/>
    <property type="project" value="UniProtKB-UniRule"/>
</dbReference>
<comment type="subcellular location">
    <subcellularLocation>
        <location evidence="12">Cell membrane</location>
        <topology evidence="12">Peripheral membrane protein</topology>
    </subcellularLocation>
    <subcellularLocation>
        <location evidence="1">Membrane</location>
    </subcellularLocation>
</comment>
<dbReference type="InterPro" id="IPR005294">
    <property type="entry name" value="ATP_synth_F1_asu"/>
</dbReference>
<dbReference type="InterPro" id="IPR004100">
    <property type="entry name" value="ATPase_F1/V1/A1_a/bsu_N"/>
</dbReference>
<evidence type="ECO:0000313" key="17">
    <source>
        <dbReference type="Proteomes" id="UP000259211"/>
    </source>
</evidence>
<evidence type="ECO:0000256" key="1">
    <source>
        <dbReference type="ARBA" id="ARBA00004370"/>
    </source>
</evidence>
<keyword evidence="9 12" id="KW-0472">Membrane</keyword>
<proteinExistence type="inferred from homology"/>
<dbReference type="Gene3D" id="1.20.150.20">
    <property type="entry name" value="ATP synthase alpha/beta chain, C-terminal domain"/>
    <property type="match status" value="1"/>
</dbReference>
<dbReference type="CDD" id="cd18113">
    <property type="entry name" value="ATP-synt_F1_alpha_C"/>
    <property type="match status" value="1"/>
</dbReference>
<keyword evidence="11 12" id="KW-0066">ATP synthesis</keyword>
<dbReference type="CDD" id="cd18116">
    <property type="entry name" value="ATP-synt_F1_alpha_N"/>
    <property type="match status" value="1"/>
</dbReference>
<dbReference type="FunFam" id="3.40.50.300:FF:000002">
    <property type="entry name" value="ATP synthase subunit alpha"/>
    <property type="match status" value="1"/>
</dbReference>
<protein>
    <recommendedName>
        <fullName evidence="12">ATP synthase subunit alpha</fullName>
        <ecNumber evidence="12">7.1.2.2</ecNumber>
    </recommendedName>
    <alternativeName>
        <fullName evidence="12">ATP synthase F1 sector subunit alpha</fullName>
    </alternativeName>
    <alternativeName>
        <fullName evidence="12">F-ATPase subunit alpha</fullName>
    </alternativeName>
</protein>
<dbReference type="SUPFAM" id="SSF52540">
    <property type="entry name" value="P-loop containing nucleoside triphosphate hydrolases"/>
    <property type="match status" value="1"/>
</dbReference>
<gene>
    <name evidence="12" type="primary">atpA</name>
    <name evidence="16" type="ORF">CHT91_05220</name>
</gene>
<dbReference type="GO" id="GO:0046933">
    <property type="term" value="F:proton-transporting ATP synthase activity, rotational mechanism"/>
    <property type="evidence" value="ECO:0007669"/>
    <property type="project" value="UniProtKB-UniRule"/>
</dbReference>
<comment type="catalytic activity">
    <reaction evidence="12">
        <text>ATP + H2O + 4 H(+)(in) = ADP + phosphate + 5 H(+)(out)</text>
        <dbReference type="Rhea" id="RHEA:57720"/>
        <dbReference type="ChEBI" id="CHEBI:15377"/>
        <dbReference type="ChEBI" id="CHEBI:15378"/>
        <dbReference type="ChEBI" id="CHEBI:30616"/>
        <dbReference type="ChEBI" id="CHEBI:43474"/>
        <dbReference type="ChEBI" id="CHEBI:456216"/>
        <dbReference type="EC" id="7.1.2.2"/>
    </reaction>
</comment>
<evidence type="ECO:0000256" key="11">
    <source>
        <dbReference type="ARBA" id="ARBA00023310"/>
    </source>
</evidence>
<dbReference type="AlphaFoldDB" id="A0A3E2DHS8"/>
<keyword evidence="8 12" id="KW-0406">Ion transport</keyword>
<dbReference type="InterPro" id="IPR036121">
    <property type="entry name" value="ATPase_F1/V1/A1_a/bsu_N_sf"/>
</dbReference>
<dbReference type="RefSeq" id="WP_016667718.1">
    <property type="nucleotide sequence ID" value="NZ_AP024308.1"/>
</dbReference>
<dbReference type="NCBIfam" id="TIGR00962">
    <property type="entry name" value="atpA"/>
    <property type="match status" value="1"/>
</dbReference>
<dbReference type="CDD" id="cd01132">
    <property type="entry name" value="F1-ATPase_alpha_CD"/>
    <property type="match status" value="1"/>
</dbReference>
<dbReference type="InterPro" id="IPR000793">
    <property type="entry name" value="ATP_synth_asu_C"/>
</dbReference>
<keyword evidence="4 12" id="KW-1003">Cell membrane</keyword>
<dbReference type="InterPro" id="IPR023366">
    <property type="entry name" value="ATP_synth_asu-like_sf"/>
</dbReference>
<feature type="domain" description="ATPase F1/V1/A1 complex alpha/beta subunit N-terminal" evidence="15">
    <location>
        <begin position="30"/>
        <end position="96"/>
    </location>
</feature>
<dbReference type="Pfam" id="PF00306">
    <property type="entry name" value="ATP-synt_ab_C"/>
    <property type="match status" value="1"/>
</dbReference>
<dbReference type="Gene3D" id="3.40.50.300">
    <property type="entry name" value="P-loop containing nucleotide triphosphate hydrolases"/>
    <property type="match status" value="1"/>
</dbReference>
<keyword evidence="10 12" id="KW-0139">CF(1)</keyword>
<dbReference type="PROSITE" id="PS00152">
    <property type="entry name" value="ATPASE_ALPHA_BETA"/>
    <property type="match status" value="1"/>
</dbReference>
<evidence type="ECO:0000256" key="7">
    <source>
        <dbReference type="ARBA" id="ARBA00022967"/>
    </source>
</evidence>
<keyword evidence="12" id="KW-0375">Hydrogen ion transport</keyword>
<dbReference type="GO" id="GO:0043531">
    <property type="term" value="F:ADP binding"/>
    <property type="evidence" value="ECO:0007669"/>
    <property type="project" value="TreeGrafter"/>
</dbReference>
<dbReference type="SUPFAM" id="SSF47917">
    <property type="entry name" value="C-terminal domain of alpha and beta subunits of F1 ATP synthase"/>
    <property type="match status" value="1"/>
</dbReference>
<accession>A0A3E2DHS8</accession>
<keyword evidence="6 12" id="KW-0067">ATP-binding</keyword>
<dbReference type="InterPro" id="IPR027417">
    <property type="entry name" value="P-loop_NTPase"/>
</dbReference>
<evidence type="ECO:0000256" key="4">
    <source>
        <dbReference type="ARBA" id="ARBA00022475"/>
    </source>
</evidence>
<evidence type="ECO:0000256" key="10">
    <source>
        <dbReference type="ARBA" id="ARBA00023196"/>
    </source>
</evidence>
<dbReference type="FunFam" id="1.20.150.20:FF:000001">
    <property type="entry name" value="ATP synthase subunit alpha"/>
    <property type="match status" value="1"/>
</dbReference>
<evidence type="ECO:0000256" key="2">
    <source>
        <dbReference type="ARBA" id="ARBA00008936"/>
    </source>
</evidence>
<keyword evidence="5 12" id="KW-0547">Nucleotide-binding</keyword>
<evidence type="ECO:0000256" key="3">
    <source>
        <dbReference type="ARBA" id="ARBA00022448"/>
    </source>
</evidence>
<evidence type="ECO:0000259" key="15">
    <source>
        <dbReference type="Pfam" id="PF02874"/>
    </source>
</evidence>
<feature type="binding site" evidence="12">
    <location>
        <begin position="174"/>
        <end position="181"/>
    </location>
    <ligand>
        <name>ATP</name>
        <dbReference type="ChEBI" id="CHEBI:30616"/>
    </ligand>
</feature>
<evidence type="ECO:0000313" key="16">
    <source>
        <dbReference type="EMBL" id="RFT44868.1"/>
    </source>
</evidence>
<dbReference type="Pfam" id="PF00006">
    <property type="entry name" value="ATP-synt_ab"/>
    <property type="match status" value="1"/>
</dbReference>
<evidence type="ECO:0000256" key="5">
    <source>
        <dbReference type="ARBA" id="ARBA00022741"/>
    </source>
</evidence>
<dbReference type="InterPro" id="IPR000194">
    <property type="entry name" value="ATPase_F1/V1/A1_a/bsu_nucl-bd"/>
</dbReference>
<dbReference type="PANTHER" id="PTHR48082">
    <property type="entry name" value="ATP SYNTHASE SUBUNIT ALPHA, MITOCHONDRIAL"/>
    <property type="match status" value="1"/>
</dbReference>
<dbReference type="Gene3D" id="2.40.30.20">
    <property type="match status" value="1"/>
</dbReference>
<organism evidence="16 17">
    <name type="scientific">Cutibacterium avidum</name>
    <dbReference type="NCBI Taxonomy" id="33010"/>
    <lineage>
        <taxon>Bacteria</taxon>
        <taxon>Bacillati</taxon>
        <taxon>Actinomycetota</taxon>
        <taxon>Actinomycetes</taxon>
        <taxon>Propionibacteriales</taxon>
        <taxon>Propionibacteriaceae</taxon>
        <taxon>Cutibacterium</taxon>
    </lineage>
</organism>
<dbReference type="InterPro" id="IPR038376">
    <property type="entry name" value="ATP_synth_asu_C_sf"/>
</dbReference>
<keyword evidence="7 12" id="KW-1278">Translocase</keyword>
<dbReference type="GO" id="GO:0045259">
    <property type="term" value="C:proton-transporting ATP synthase complex"/>
    <property type="evidence" value="ECO:0007669"/>
    <property type="project" value="UniProtKB-KW"/>
</dbReference>
<comment type="caution">
    <text evidence="16">The sequence shown here is derived from an EMBL/GenBank/DDBJ whole genome shotgun (WGS) entry which is preliminary data.</text>
</comment>
<dbReference type="SUPFAM" id="SSF50615">
    <property type="entry name" value="N-terminal domain of alpha and beta subunits of F1 ATP synthase"/>
    <property type="match status" value="1"/>
</dbReference>
<comment type="similarity">
    <text evidence="2 12">Belongs to the ATPase alpha/beta chains family.</text>
</comment>
<keyword evidence="3 12" id="KW-0813">Transport</keyword>
<reference evidence="16 17" key="1">
    <citation type="submission" date="2017-07" db="EMBL/GenBank/DDBJ databases">
        <authorList>
            <person name="Sun Z.S."/>
            <person name="Albrecht U."/>
            <person name="Echele G."/>
            <person name="Lee C.C."/>
        </authorList>
    </citation>
    <scope>NUCLEOTIDE SEQUENCE [LARGE SCALE GENOMIC DNA]</scope>
    <source>
        <strain evidence="16 17">P16-029</strain>
    </source>
</reference>
<evidence type="ECO:0000256" key="9">
    <source>
        <dbReference type="ARBA" id="ARBA00023136"/>
    </source>
</evidence>
<dbReference type="PANTHER" id="PTHR48082:SF2">
    <property type="entry name" value="ATP SYNTHASE SUBUNIT ALPHA, MITOCHONDRIAL"/>
    <property type="match status" value="1"/>
</dbReference>
<dbReference type="InterPro" id="IPR020003">
    <property type="entry name" value="ATPase_a/bsu_AS"/>
</dbReference>